<dbReference type="GO" id="GO:0003676">
    <property type="term" value="F:nucleic acid binding"/>
    <property type="evidence" value="ECO:0007669"/>
    <property type="project" value="InterPro"/>
</dbReference>
<dbReference type="InterPro" id="IPR044876">
    <property type="entry name" value="HRDC_dom_sf"/>
</dbReference>
<gene>
    <name evidence="3" type="ORF">FLT43_05845</name>
    <name evidence="2" type="ORF">M5W83_19550</name>
</gene>
<evidence type="ECO:0000259" key="1">
    <source>
        <dbReference type="PROSITE" id="PS50967"/>
    </source>
</evidence>
<dbReference type="EMBL" id="CP041405">
    <property type="protein sequence ID" value="QDM47152.1"/>
    <property type="molecule type" value="Genomic_DNA"/>
</dbReference>
<dbReference type="Proteomes" id="UP000315377">
    <property type="component" value="Chromosome"/>
</dbReference>
<proteinExistence type="predicted"/>
<evidence type="ECO:0000313" key="4">
    <source>
        <dbReference type="Proteomes" id="UP000315377"/>
    </source>
</evidence>
<evidence type="ECO:0000313" key="2">
    <source>
        <dbReference type="EMBL" id="MCY9609347.1"/>
    </source>
</evidence>
<protein>
    <submittedName>
        <fullName evidence="2">HRDC domain-containing protein</fullName>
    </submittedName>
</protein>
<dbReference type="EMBL" id="JAMDMM010000037">
    <property type="protein sequence ID" value="MCY9609347.1"/>
    <property type="molecule type" value="Genomic_DNA"/>
</dbReference>
<evidence type="ECO:0000313" key="3">
    <source>
        <dbReference type="EMBL" id="QDM47152.1"/>
    </source>
</evidence>
<dbReference type="AlphaFoldDB" id="A0AAP9J3V0"/>
<dbReference type="Proteomes" id="UP001209276">
    <property type="component" value="Unassembled WGS sequence"/>
</dbReference>
<name>A0AAP9J3V0_PANTH</name>
<evidence type="ECO:0000313" key="5">
    <source>
        <dbReference type="Proteomes" id="UP001209276"/>
    </source>
</evidence>
<feature type="domain" description="HRDC" evidence="1">
    <location>
        <begin position="1"/>
        <end position="28"/>
    </location>
</feature>
<dbReference type="PROSITE" id="PS50967">
    <property type="entry name" value="HRDC"/>
    <property type="match status" value="1"/>
</dbReference>
<reference evidence="3 4" key="1">
    <citation type="submission" date="2019-07" db="EMBL/GenBank/DDBJ databases">
        <title>Paenibacillus thiaminolyticus NRRL B-4156.</title>
        <authorList>
            <person name="Hehnly C."/>
            <person name="Zhang L."/>
        </authorList>
    </citation>
    <scope>NUCLEOTIDE SEQUENCE [LARGE SCALE GENOMIC DNA]</scope>
    <source>
        <strain evidence="3 4">NRRL B-4156</strain>
    </source>
</reference>
<reference evidence="2 5" key="2">
    <citation type="submission" date="2022-05" db="EMBL/GenBank/DDBJ databases">
        <title>Genome Sequencing of Bee-Associated Microbes.</title>
        <authorList>
            <person name="Dunlap C."/>
        </authorList>
    </citation>
    <scope>NUCLEOTIDE SEQUENCE [LARGE SCALE GENOMIC DNA]</scope>
    <source>
        <strain evidence="2 5">NRRL B-14613</strain>
    </source>
</reference>
<dbReference type="Gene3D" id="1.10.150.80">
    <property type="entry name" value="HRDC domain"/>
    <property type="match status" value="1"/>
</dbReference>
<accession>A0AAP9J3V0</accession>
<keyword evidence="5" id="KW-1185">Reference proteome</keyword>
<sequence length="28" mass="2997">MEELLAVKGFGRAKIEKYGAAILGIFNG</sequence>
<dbReference type="InterPro" id="IPR002121">
    <property type="entry name" value="HRDC_dom"/>
</dbReference>
<organism evidence="3 4">
    <name type="scientific">Paenibacillus thiaminolyticus</name>
    <name type="common">Bacillus thiaminolyticus</name>
    <dbReference type="NCBI Taxonomy" id="49283"/>
    <lineage>
        <taxon>Bacteria</taxon>
        <taxon>Bacillati</taxon>
        <taxon>Bacillota</taxon>
        <taxon>Bacilli</taxon>
        <taxon>Bacillales</taxon>
        <taxon>Paenibacillaceae</taxon>
        <taxon>Paenibacillus</taxon>
    </lineage>
</organism>